<accession>A0A1M5A8X5</accession>
<dbReference type="InterPro" id="IPR014914">
    <property type="entry name" value="RES_dom"/>
</dbReference>
<evidence type="ECO:0000259" key="1">
    <source>
        <dbReference type="SMART" id="SM00953"/>
    </source>
</evidence>
<dbReference type="Proteomes" id="UP000184159">
    <property type="component" value="Unassembled WGS sequence"/>
</dbReference>
<keyword evidence="3" id="KW-1185">Reference proteome</keyword>
<proteinExistence type="predicted"/>
<dbReference type="SMART" id="SM00953">
    <property type="entry name" value="RES"/>
    <property type="match status" value="1"/>
</dbReference>
<evidence type="ECO:0000313" key="2">
    <source>
        <dbReference type="EMBL" id="SHF26713.1"/>
    </source>
</evidence>
<protein>
    <submittedName>
        <fullName evidence="2">RES domain-containing protein</fullName>
    </submittedName>
</protein>
<reference evidence="3" key="1">
    <citation type="submission" date="2016-11" db="EMBL/GenBank/DDBJ databases">
        <authorList>
            <person name="Varghese N."/>
            <person name="Submissions S."/>
        </authorList>
    </citation>
    <scope>NUCLEOTIDE SEQUENCE [LARGE SCALE GENOMIC DNA]</scope>
    <source>
        <strain evidence="3">DSM 21264</strain>
    </source>
</reference>
<sequence length="403" mass="46786">MKRLRNIMYEHNLNEIRDSVGVICGECNQKAYYFNTRNRDFFSEKHCLICSKDKCNGILLEDFVFTLTRKLKNHYKLIKDEMSEAISLNQVLKRFTYDNEQVLKKLAHLLCQENGSYFQLEGRYISIVDDVFKEECEKESIEQWNNFSRELKHIRRFTHTGASRFYEDLIGACMYSVEKNEEFNSALKTIKKGNIFYRGRLAKDDSHKRAISSNPEVELGAPPDFLAANNRMSPSGISFMYTASDPQTAIAELRPYVNDTIAIGEFVSTKDLNFFDFTLLDKMLPKDANILDDPINDKSFQNRYLLGSIHELISRPFRATDISYIETQMFAETIRNYKNGFFHGIIFGSSQRDGGLNYVLFGDISKDENCDEVNKDYHVELDRDLGVKFYKVVKMTASTEELD</sequence>
<dbReference type="AlphaFoldDB" id="A0A1M5A8X5"/>
<dbReference type="EMBL" id="FQUH01000007">
    <property type="protein sequence ID" value="SHF26713.1"/>
    <property type="molecule type" value="Genomic_DNA"/>
</dbReference>
<name>A0A1M5A8X5_VIBGA</name>
<feature type="domain" description="RES" evidence="1">
    <location>
        <begin position="215"/>
        <end position="371"/>
    </location>
</feature>
<organism evidence="2 3">
    <name type="scientific">Vibrio gazogenes DSM 21264 = NBRC 103151</name>
    <dbReference type="NCBI Taxonomy" id="1123492"/>
    <lineage>
        <taxon>Bacteria</taxon>
        <taxon>Pseudomonadati</taxon>
        <taxon>Pseudomonadota</taxon>
        <taxon>Gammaproteobacteria</taxon>
        <taxon>Vibrionales</taxon>
        <taxon>Vibrionaceae</taxon>
        <taxon>Vibrio</taxon>
    </lineage>
</organism>
<dbReference type="Pfam" id="PF08808">
    <property type="entry name" value="RES"/>
    <property type="match status" value="1"/>
</dbReference>
<evidence type="ECO:0000313" key="3">
    <source>
        <dbReference type="Proteomes" id="UP000184159"/>
    </source>
</evidence>
<gene>
    <name evidence="2" type="ORF">SAMN02745781_01861</name>
</gene>